<dbReference type="EMBL" id="FNQY01000026">
    <property type="protein sequence ID" value="SEA53843.1"/>
    <property type="molecule type" value="Genomic_DNA"/>
</dbReference>
<organism evidence="1 2">
    <name type="scientific">Arachidicoccus rhizosphaerae</name>
    <dbReference type="NCBI Taxonomy" id="551991"/>
    <lineage>
        <taxon>Bacteria</taxon>
        <taxon>Pseudomonadati</taxon>
        <taxon>Bacteroidota</taxon>
        <taxon>Chitinophagia</taxon>
        <taxon>Chitinophagales</taxon>
        <taxon>Chitinophagaceae</taxon>
        <taxon>Arachidicoccus</taxon>
    </lineage>
</organism>
<gene>
    <name evidence="1" type="ORF">SAMN05192529_12622</name>
</gene>
<name>A0A1H4C0J6_9BACT</name>
<protein>
    <submittedName>
        <fullName evidence="1">Uncharacterized protein</fullName>
    </submittedName>
</protein>
<dbReference type="STRING" id="551991.SAMN05192529_12622"/>
<dbReference type="AlphaFoldDB" id="A0A1H4C0J6"/>
<evidence type="ECO:0000313" key="2">
    <source>
        <dbReference type="Proteomes" id="UP000199041"/>
    </source>
</evidence>
<evidence type="ECO:0000313" key="1">
    <source>
        <dbReference type="EMBL" id="SEA53843.1"/>
    </source>
</evidence>
<reference evidence="1 2" key="1">
    <citation type="submission" date="2016-10" db="EMBL/GenBank/DDBJ databases">
        <authorList>
            <person name="de Groot N.N."/>
        </authorList>
    </citation>
    <scope>NUCLEOTIDE SEQUENCE [LARGE SCALE GENOMIC DNA]</scope>
    <source>
        <strain evidence="1 2">Vu-144</strain>
    </source>
</reference>
<proteinExistence type="predicted"/>
<dbReference type="Proteomes" id="UP000199041">
    <property type="component" value="Unassembled WGS sequence"/>
</dbReference>
<sequence length="34" mass="3841">MLADKTALNAKEMIKSALHFPYLSEYDKALTNGR</sequence>
<accession>A0A1H4C0J6</accession>
<keyword evidence="2" id="KW-1185">Reference proteome</keyword>